<evidence type="ECO:0000256" key="1">
    <source>
        <dbReference type="PROSITE-ProRule" id="PRU00339"/>
    </source>
</evidence>
<proteinExistence type="predicted"/>
<evidence type="ECO:0000256" key="2">
    <source>
        <dbReference type="SAM" id="Coils"/>
    </source>
</evidence>
<dbReference type="InterPro" id="IPR024983">
    <property type="entry name" value="CHAT_dom"/>
</dbReference>
<dbReference type="EMBL" id="FWXV01000013">
    <property type="protein sequence ID" value="SMD26089.1"/>
    <property type="molecule type" value="Genomic_DNA"/>
</dbReference>
<dbReference type="SMART" id="SM00028">
    <property type="entry name" value="TPR"/>
    <property type="match status" value="2"/>
</dbReference>
<dbReference type="Gene3D" id="1.25.40.10">
    <property type="entry name" value="Tetratricopeptide repeat domain"/>
    <property type="match status" value="1"/>
</dbReference>
<dbReference type="InterPro" id="IPR019734">
    <property type="entry name" value="TPR_rpt"/>
</dbReference>
<dbReference type="PROSITE" id="PS50005">
    <property type="entry name" value="TPR"/>
    <property type="match status" value="1"/>
</dbReference>
<protein>
    <submittedName>
        <fullName evidence="4">CHAT domain-containing protein</fullName>
    </submittedName>
</protein>
<accession>A0A1W2FVV7</accession>
<keyword evidence="5" id="KW-1185">Reference proteome</keyword>
<gene>
    <name evidence="4" type="ORF">SAMN05661093_09669</name>
</gene>
<reference evidence="4 5" key="1">
    <citation type="submission" date="2017-04" db="EMBL/GenBank/DDBJ databases">
        <authorList>
            <person name="Afonso C.L."/>
            <person name="Miller P.J."/>
            <person name="Scott M.A."/>
            <person name="Spackman E."/>
            <person name="Goraichik I."/>
            <person name="Dimitrov K.M."/>
            <person name="Suarez D.L."/>
            <person name="Swayne D.E."/>
        </authorList>
    </citation>
    <scope>NUCLEOTIDE SEQUENCE [LARGE SCALE GENOMIC DNA]</scope>
    <source>
        <strain evidence="4 5">DSM 43828</strain>
    </source>
</reference>
<dbReference type="InterPro" id="IPR011990">
    <property type="entry name" value="TPR-like_helical_dom_sf"/>
</dbReference>
<keyword evidence="1" id="KW-0802">TPR repeat</keyword>
<keyword evidence="2" id="KW-0175">Coiled coil</keyword>
<feature type="coiled-coil region" evidence="2">
    <location>
        <begin position="407"/>
        <end position="441"/>
    </location>
</feature>
<dbReference type="SUPFAM" id="SSF48452">
    <property type="entry name" value="TPR-like"/>
    <property type="match status" value="1"/>
</dbReference>
<evidence type="ECO:0000313" key="4">
    <source>
        <dbReference type="EMBL" id="SMD26089.1"/>
    </source>
</evidence>
<dbReference type="Proteomes" id="UP000192674">
    <property type="component" value="Unassembled WGS sequence"/>
</dbReference>
<dbReference type="Pfam" id="PF12770">
    <property type="entry name" value="CHAT"/>
    <property type="match status" value="1"/>
</dbReference>
<evidence type="ECO:0000259" key="3">
    <source>
        <dbReference type="Pfam" id="PF12770"/>
    </source>
</evidence>
<evidence type="ECO:0000313" key="5">
    <source>
        <dbReference type="Proteomes" id="UP000192674"/>
    </source>
</evidence>
<name>A0A1W2FVV7_KIBAR</name>
<dbReference type="AlphaFoldDB" id="A0A1W2FVV7"/>
<organism evidence="4 5">
    <name type="scientific">Kibdelosporangium aridum</name>
    <dbReference type="NCBI Taxonomy" id="2030"/>
    <lineage>
        <taxon>Bacteria</taxon>
        <taxon>Bacillati</taxon>
        <taxon>Actinomycetota</taxon>
        <taxon>Actinomycetes</taxon>
        <taxon>Pseudonocardiales</taxon>
        <taxon>Pseudonocardiaceae</taxon>
        <taxon>Kibdelosporangium</taxon>
    </lineage>
</organism>
<feature type="domain" description="CHAT" evidence="3">
    <location>
        <begin position="625"/>
        <end position="851"/>
    </location>
</feature>
<sequence>MTKSGPSEILRKASELHRAGLDAACSSRQHEGSRMLRRGMTLLDSIHPVAAEHYVEWLRIRIRLACSLAFVESELGGAAEGLARLDDVRLMIQTIDDRAMREELLDPLDHNYGLLLMGAGRNQESIAYFDASIRYLEGCIARADDPRSLVEVFLNTLSTRGLAYTRLGDVRRAREDLTRAVELAEHHDLPTPAADIRRPLGTLELRTGDVPAALRAYQESERIYRALGTTVPALLRLHQAQALLTAGLAVEAGKHLDEVLPVMREQQSGSRDLADVELYRATAALMNDELDMARELAGLARRRMRRFGCETCVANAALVGLRADVQDVLRSGDVPAALPERALRIARTMPAPRLADQAAVARMLAARLEIRRGKLKRAADLVQRIPRPSQLTPIDQRMLRRLCRAELAAAQGAQAKALDEIKVAQQELEKVRDRMGGLELVSGTAAHGQELGDLAVRLALAGGNPKRIFEWLERTRAQTYRYEPVAGGDPELIERIAEVRNLTQSIHQAQHDGHPTAALKARRNERLREAHRLGWHSGRWGKSRPVADLTEVAERLKDRALVSFVASEDSLVAVVLVDGDVRMVHLGSATLAGKHARMLNVDLNALAPDHLPAPMVQVVSVSARKQAEQIDSQIARPLGQLIDDRDLVMVPTGALYGVPWGVLPSLHGRPTVVAPSATAWLAAERASTRQNGHTVLVRTLGLPAAVGEIDKLATHHQTAQLISGEAAQVSAVLKALDGARLAHIAAHGAHEPENALFSKLELADGALFAHEIAELERPPQHVVLAACELALNRIRPGDEPLGFASALLASGSQTVIAPLSKVGDHASAAAMDDYHRRLAAGASPAVALADAIAVDPFRRPFVCLGSSR</sequence>
<feature type="repeat" description="TPR" evidence="1">
    <location>
        <begin position="154"/>
        <end position="187"/>
    </location>
</feature>